<dbReference type="EMBL" id="JAUCMV010000001">
    <property type="protein sequence ID" value="KAK0422052.1"/>
    <property type="molecule type" value="Genomic_DNA"/>
</dbReference>
<protein>
    <submittedName>
        <fullName evidence="1">Uncharacterized protein</fullName>
    </submittedName>
</protein>
<comment type="caution">
    <text evidence="1">The sequence shown here is derived from an EMBL/GenBank/DDBJ whole genome shotgun (WGS) entry which is preliminary data.</text>
</comment>
<dbReference type="AlphaFoldDB" id="A0AA39IFD4"/>
<accession>A0AA39IFD4</accession>
<name>A0AA39IFD4_9BILA</name>
<organism evidence="1 2">
    <name type="scientific">Steinernema hermaphroditum</name>
    <dbReference type="NCBI Taxonomy" id="289476"/>
    <lineage>
        <taxon>Eukaryota</taxon>
        <taxon>Metazoa</taxon>
        <taxon>Ecdysozoa</taxon>
        <taxon>Nematoda</taxon>
        <taxon>Chromadorea</taxon>
        <taxon>Rhabditida</taxon>
        <taxon>Tylenchina</taxon>
        <taxon>Panagrolaimomorpha</taxon>
        <taxon>Strongyloidoidea</taxon>
        <taxon>Steinernematidae</taxon>
        <taxon>Steinernema</taxon>
    </lineage>
</organism>
<evidence type="ECO:0000313" key="1">
    <source>
        <dbReference type="EMBL" id="KAK0422052.1"/>
    </source>
</evidence>
<gene>
    <name evidence="1" type="ORF">QR680_007334</name>
</gene>
<sequence length="65" mass="7368">MEVAKQIFPKGKGKYMWPSSIPNLNQLDYDEPMMPITFEIQMSPSLESGIVGISATNIYQYLVEP</sequence>
<evidence type="ECO:0000313" key="2">
    <source>
        <dbReference type="Proteomes" id="UP001175271"/>
    </source>
</evidence>
<keyword evidence="2" id="KW-1185">Reference proteome</keyword>
<dbReference type="Proteomes" id="UP001175271">
    <property type="component" value="Unassembled WGS sequence"/>
</dbReference>
<proteinExistence type="predicted"/>
<reference evidence="1" key="1">
    <citation type="submission" date="2023-06" db="EMBL/GenBank/DDBJ databases">
        <title>Genomic analysis of the entomopathogenic nematode Steinernema hermaphroditum.</title>
        <authorList>
            <person name="Schwarz E.M."/>
            <person name="Heppert J.K."/>
            <person name="Baniya A."/>
            <person name="Schwartz H.T."/>
            <person name="Tan C.-H."/>
            <person name="Antoshechkin I."/>
            <person name="Sternberg P.W."/>
            <person name="Goodrich-Blair H."/>
            <person name="Dillman A.R."/>
        </authorList>
    </citation>
    <scope>NUCLEOTIDE SEQUENCE</scope>
    <source>
        <strain evidence="1">PS9179</strain>
        <tissue evidence="1">Whole animal</tissue>
    </source>
</reference>